<comment type="caution">
    <text evidence="5">The sequence shown here is derived from an EMBL/GenBank/DDBJ whole genome shotgun (WGS) entry which is preliminary data.</text>
</comment>
<dbReference type="InterPro" id="IPR032755">
    <property type="entry name" value="TSNAXIP1_N"/>
</dbReference>
<feature type="region of interest" description="Disordered" evidence="3">
    <location>
        <begin position="281"/>
        <end position="321"/>
    </location>
</feature>
<keyword evidence="1 2" id="KW-0175">Coiled coil</keyword>
<proteinExistence type="predicted"/>
<evidence type="ECO:0000256" key="2">
    <source>
        <dbReference type="SAM" id="Coils"/>
    </source>
</evidence>
<reference evidence="5 6" key="1">
    <citation type="submission" date="2024-11" db="EMBL/GenBank/DDBJ databases">
        <title>Chromosome-level genome assembly of the freshwater bivalve Anodonta woodiana.</title>
        <authorList>
            <person name="Chen X."/>
        </authorList>
    </citation>
    <scope>NUCLEOTIDE SEQUENCE [LARGE SCALE GENOMIC DNA]</scope>
    <source>
        <strain evidence="5">MN2024</strain>
        <tissue evidence="5">Gills</tissue>
    </source>
</reference>
<gene>
    <name evidence="5" type="ORF">ACJMK2_036018</name>
</gene>
<accession>A0ABD3WFU9</accession>
<feature type="domain" description="Translin-associated factor X-interacting protein 1 N-terminal" evidence="4">
    <location>
        <begin position="33"/>
        <end position="142"/>
    </location>
</feature>
<dbReference type="Pfam" id="PF13838">
    <property type="entry name" value="Clathrin_H_link"/>
    <property type="match status" value="1"/>
</dbReference>
<name>A0ABD3WFU9_SINWO</name>
<dbReference type="SUPFAM" id="SSF48371">
    <property type="entry name" value="ARM repeat"/>
    <property type="match status" value="1"/>
</dbReference>
<evidence type="ECO:0000313" key="5">
    <source>
        <dbReference type="EMBL" id="KAL3872819.1"/>
    </source>
</evidence>
<dbReference type="PANTHER" id="PTHR10292:SF11">
    <property type="entry name" value="CLATHRIN HEAVY CHAIN LINKER DOMAIN-CONTAINING PROTEIN 1"/>
    <property type="match status" value="1"/>
</dbReference>
<sequence>MASRSSTPTSRFVPLPPIITNNTDRQFLQGLSNYIDHEMTKVDTSDDEQRYIIYKTAFNKIIEYVTAYQPILTVMKKEYEDTIEAIKKAQSEASFLHAKLKSMASEPSTIRNYRKRADELEERIAIVKKDNERLQRQLEELKIMRSEKEKQEKQITEPPKRELKKDNRLLPGLTLEESTDLPLLYKKLDKLDKQLKELNISFKTRYVPKSQKIQLKETLDDKVSFRDQLLRQGQFYKAKRLRLKVALEAAQSYNRVKPPHQTVGDAVIYSLAKARGMLKIQQEKDQAAAEQNQGGEGPAREGSPPVQATASSSFEDDDPNKEKEAEMMLEYIEKFNELFEDGKYDEAAIHAASSPKGILRTSATLAKFRDVKKRVNGRSPLLSFCDALMSSAGTGSSKPNAHLSAECVECALKENRIDLLSHWITQDRLTLSSEIGHMIANHSHKPNCQALAQNIFTRLHQYRDAVVCYLRQGRVQAGIEFARNKAPFRHDDYIHVLCVCPSLQLLHVLVEGQPRGSSRPLPVGVVIQTLLQEDNFELALQFIQELQNTSSIDDPQISAFQAAVLDDTKTTEEEWNGLVSLLQDQDYEETALSLLASVTVLTAMKKALHTSKDFDELEQTEEHSQGS</sequence>
<evidence type="ECO:0000259" key="4">
    <source>
        <dbReference type="Pfam" id="PF15739"/>
    </source>
</evidence>
<dbReference type="InterPro" id="IPR012331">
    <property type="entry name" value="Clathrin_H-chain_linker"/>
</dbReference>
<dbReference type="Gene3D" id="1.25.40.30">
    <property type="match status" value="1"/>
</dbReference>
<keyword evidence="6" id="KW-1185">Reference proteome</keyword>
<protein>
    <recommendedName>
        <fullName evidence="4">Translin-associated factor X-interacting protein 1 N-terminal domain-containing protein</fullName>
    </recommendedName>
</protein>
<feature type="coiled-coil region" evidence="2">
    <location>
        <begin position="72"/>
        <end position="154"/>
    </location>
</feature>
<evidence type="ECO:0000256" key="3">
    <source>
        <dbReference type="SAM" id="MobiDB-lite"/>
    </source>
</evidence>
<evidence type="ECO:0000256" key="1">
    <source>
        <dbReference type="ARBA" id="ARBA00023054"/>
    </source>
</evidence>
<organism evidence="5 6">
    <name type="scientific">Sinanodonta woodiana</name>
    <name type="common">Chinese pond mussel</name>
    <name type="synonym">Anodonta woodiana</name>
    <dbReference type="NCBI Taxonomy" id="1069815"/>
    <lineage>
        <taxon>Eukaryota</taxon>
        <taxon>Metazoa</taxon>
        <taxon>Spiralia</taxon>
        <taxon>Lophotrochozoa</taxon>
        <taxon>Mollusca</taxon>
        <taxon>Bivalvia</taxon>
        <taxon>Autobranchia</taxon>
        <taxon>Heteroconchia</taxon>
        <taxon>Palaeoheterodonta</taxon>
        <taxon>Unionida</taxon>
        <taxon>Unionoidea</taxon>
        <taxon>Unionidae</taxon>
        <taxon>Unioninae</taxon>
        <taxon>Sinanodonta</taxon>
    </lineage>
</organism>
<dbReference type="AlphaFoldDB" id="A0ABD3WFU9"/>
<dbReference type="Proteomes" id="UP001634394">
    <property type="component" value="Unassembled WGS sequence"/>
</dbReference>
<dbReference type="EMBL" id="JBJQND010000006">
    <property type="protein sequence ID" value="KAL3872819.1"/>
    <property type="molecule type" value="Genomic_DNA"/>
</dbReference>
<dbReference type="PANTHER" id="PTHR10292">
    <property type="entry name" value="CLATHRIN HEAVY CHAIN RELATED"/>
    <property type="match status" value="1"/>
</dbReference>
<dbReference type="Pfam" id="PF15739">
    <property type="entry name" value="TSNAXIP1_N"/>
    <property type="match status" value="1"/>
</dbReference>
<dbReference type="InterPro" id="IPR016024">
    <property type="entry name" value="ARM-type_fold"/>
</dbReference>
<evidence type="ECO:0000313" key="6">
    <source>
        <dbReference type="Proteomes" id="UP001634394"/>
    </source>
</evidence>